<reference evidence="1 2" key="1">
    <citation type="submission" date="2014-01" db="EMBL/GenBank/DDBJ databases">
        <title>Isolation of Serratia multitudinisentens RB-25 from Ex-Landfill site.</title>
        <authorList>
            <person name="Robson E.H.J."/>
        </authorList>
    </citation>
    <scope>NUCLEOTIDE SEQUENCE [LARGE SCALE GENOMIC DNA]</scope>
    <source>
        <strain evidence="1 2">RB-25</strain>
    </source>
</reference>
<name>W0LKS0_9GAMM</name>
<evidence type="ECO:0000313" key="1">
    <source>
        <dbReference type="EMBL" id="AHG23024.1"/>
    </source>
</evidence>
<dbReference type="RefSeq" id="WP_024913132.1">
    <property type="nucleotide sequence ID" value="NZ_CP007044.2"/>
</dbReference>
<dbReference type="STRING" id="1441930.Z042_24710"/>
<gene>
    <name evidence="1" type="ORF">Z042_24710</name>
</gene>
<dbReference type="eggNOG" id="COG4458">
    <property type="taxonomic scope" value="Bacteria"/>
</dbReference>
<dbReference type="PATRIC" id="fig|1441930.4.peg.4894"/>
<dbReference type="HOGENOM" id="CLU_016489_0_0_6"/>
<reference evidence="1 2" key="2">
    <citation type="submission" date="2015-03" db="EMBL/GenBank/DDBJ databases">
        <authorList>
            <person name="Chan K.-G."/>
        </authorList>
    </citation>
    <scope>NUCLEOTIDE SEQUENCE [LARGE SCALE GENOMIC DNA]</scope>
    <source>
        <strain evidence="1 2">RB-25</strain>
    </source>
</reference>
<dbReference type="EMBL" id="CP007044">
    <property type="protein sequence ID" value="AHG23024.1"/>
    <property type="molecule type" value="Genomic_DNA"/>
</dbReference>
<dbReference type="KEGG" id="sfo:Z042_24710"/>
<accession>W0LKS0</accession>
<organism evidence="1 2">
    <name type="scientific">Chania multitudinisentens RB-25</name>
    <dbReference type="NCBI Taxonomy" id="1441930"/>
    <lineage>
        <taxon>Bacteria</taxon>
        <taxon>Pseudomonadati</taxon>
        <taxon>Pseudomonadota</taxon>
        <taxon>Gammaproteobacteria</taxon>
        <taxon>Enterobacterales</taxon>
        <taxon>Yersiniaceae</taxon>
        <taxon>Chania</taxon>
    </lineage>
</organism>
<dbReference type="Pfam" id="PF10139">
    <property type="entry name" value="Virul_Fac"/>
    <property type="match status" value="2"/>
</dbReference>
<dbReference type="PIRSF" id="PIRSF034586">
    <property type="entry name" value="Vir_effector_SfrC"/>
    <property type="match status" value="1"/>
</dbReference>
<evidence type="ECO:0000313" key="2">
    <source>
        <dbReference type="Proteomes" id="UP000019030"/>
    </source>
</evidence>
<evidence type="ECO:0008006" key="3">
    <source>
        <dbReference type="Google" id="ProtNLM"/>
    </source>
</evidence>
<keyword evidence="2" id="KW-1185">Reference proteome</keyword>
<proteinExistence type="predicted"/>
<dbReference type="OrthoDB" id="1060501at2"/>
<dbReference type="AlphaFoldDB" id="W0LKS0"/>
<dbReference type="Proteomes" id="UP000019030">
    <property type="component" value="Chromosome"/>
</dbReference>
<sequence length="750" mass="84156">MKSSITEKMNEGIEQALAWVAETQRQVPRLALEAQTLAFNLRRGRTKFNQLAAATDKKPTLGFYGRAQAAKISLITALAAAEPDYLAATFSGNTLDFLNHIHPNNLPAGIALRFRSGVRQPQGEYPVQLTLLTEAELVKMIARACPAVQPVEQQQIAEELQALATLCQLQPVAGLSEDEVVAIWDALRRDETPLQQALPPEFWPTAVTLAPYLGINERARLFSPLWGNHELLTDYYRRLAYRLQQLGSTHCVTAPLSVIIDKDRHPTYGILGIPPPDHWDEPLYVIAQGKKPVAIPLADLRWLTAELLIPLSTPPPHRGLAQTDFLDLPSYCAQNEHLPFPFGALLSAKSLCLLERYSEQQEVRSLILCNAAATREEATIISRGLDFWRQQMRGKSTGRSPGLIWAFTRHDQRSTTHYDQAVQRYVGQPGQIWGTMLVRNDEEIQRMADYLAADLNSPAHQQHLAQQLVLLEQTLWEDWLGRWHGEEPDNKAQLAKSTVKALQPRIALHGELLEQLLPNRQLLRQLYLRPTQRIADPLAVALNLFGELPDLLEDDQHLTDAVQMLWINQLRALADNVSLLEVLAIPSWVLATLADELITASFRLGIWQQLAEVLAETAHTNHRWQNPSERQITAVRAVLGDFVTWLGFQSVAPALRPASRINPGYPIFTPSHHPATSRLTQLPSKPVNNSAIYLYDWLVGLHALICHNVGYGVAQELNAAQRERLGEVIRDMQPEKDGYIGPLPPIISRY</sequence>
<dbReference type="InterPro" id="IPR017030">
    <property type="entry name" value="Vir_effector_SfrC"/>
</dbReference>
<protein>
    <recommendedName>
        <fullName evidence="3">Virulence factor</fullName>
    </recommendedName>
</protein>